<proteinExistence type="predicted"/>
<organism evidence="3 4">
    <name type="scientific">Acetobacter garciniae</name>
    <dbReference type="NCBI Taxonomy" id="2817435"/>
    <lineage>
        <taxon>Bacteria</taxon>
        <taxon>Pseudomonadati</taxon>
        <taxon>Pseudomonadota</taxon>
        <taxon>Alphaproteobacteria</taxon>
        <taxon>Acetobacterales</taxon>
        <taxon>Acetobacteraceae</taxon>
        <taxon>Acetobacter</taxon>
    </lineage>
</organism>
<feature type="domain" description="Glycosyl transferase family 1" evidence="1">
    <location>
        <begin position="181"/>
        <end position="338"/>
    </location>
</feature>
<dbReference type="Pfam" id="PF00534">
    <property type="entry name" value="Glycos_transf_1"/>
    <property type="match status" value="1"/>
</dbReference>
<dbReference type="GO" id="GO:0016757">
    <property type="term" value="F:glycosyltransferase activity"/>
    <property type="evidence" value="ECO:0007669"/>
    <property type="project" value="InterPro"/>
</dbReference>
<dbReference type="AlphaFoldDB" id="A0A939HPL7"/>
<evidence type="ECO:0000313" key="3">
    <source>
        <dbReference type="EMBL" id="MBO1325829.1"/>
    </source>
</evidence>
<dbReference type="SUPFAM" id="SSF53756">
    <property type="entry name" value="UDP-Glycosyltransferase/glycogen phosphorylase"/>
    <property type="match status" value="1"/>
</dbReference>
<dbReference type="Proteomes" id="UP000664073">
    <property type="component" value="Unassembled WGS sequence"/>
</dbReference>
<dbReference type="PANTHER" id="PTHR12526">
    <property type="entry name" value="GLYCOSYLTRANSFERASE"/>
    <property type="match status" value="1"/>
</dbReference>
<gene>
    <name evidence="3" type="ORF">J2D77_11745</name>
</gene>
<evidence type="ECO:0000313" key="4">
    <source>
        <dbReference type="Proteomes" id="UP000664073"/>
    </source>
</evidence>
<evidence type="ECO:0000259" key="2">
    <source>
        <dbReference type="Pfam" id="PF13439"/>
    </source>
</evidence>
<dbReference type="Gene3D" id="3.40.50.2000">
    <property type="entry name" value="Glycogen Phosphorylase B"/>
    <property type="match status" value="2"/>
</dbReference>
<feature type="domain" description="Glycosyltransferase subfamily 4-like N-terminal" evidence="2">
    <location>
        <begin position="15"/>
        <end position="169"/>
    </location>
</feature>
<protein>
    <submittedName>
        <fullName evidence="3">Glycosyltransferase family 4 protein</fullName>
    </submittedName>
</protein>
<dbReference type="CDD" id="cd03820">
    <property type="entry name" value="GT4_AmsD-like"/>
    <property type="match status" value="1"/>
</dbReference>
<keyword evidence="4" id="KW-1185">Reference proteome</keyword>
<dbReference type="InterPro" id="IPR028098">
    <property type="entry name" value="Glyco_trans_4-like_N"/>
</dbReference>
<dbReference type="Pfam" id="PF13439">
    <property type="entry name" value="Glyco_transf_4"/>
    <property type="match status" value="1"/>
</dbReference>
<accession>A0A939HPL7</accession>
<name>A0A939HPL7_9PROT</name>
<evidence type="ECO:0000259" key="1">
    <source>
        <dbReference type="Pfam" id="PF00534"/>
    </source>
</evidence>
<dbReference type="EMBL" id="JAFVMH010000006">
    <property type="protein sequence ID" value="MBO1325829.1"/>
    <property type="molecule type" value="Genomic_DNA"/>
</dbReference>
<dbReference type="InterPro" id="IPR001296">
    <property type="entry name" value="Glyco_trans_1"/>
</dbReference>
<sequence>MRCCLLIHNIVARAGTERSVCRVLSGLAERGHGADFEVLEVVRGGEPAFHLDGRIGRAALFDRPVSLALSGWRLMLRLRRHVRRGGFDTVVVIGSSLALFAVPALRGLGVRVVFWEHFNFTADLGKRKRRWGRQIVARQASDIVTLTERDIGLWRAGATVRARMTCIPNIAPPPASAPRVDMTARTVLAVGRLVPQKGFDLLLAAWARVCADPRADGWRLRIVGNGPEQAALMRQIETTGLSARVSAEPARSDIASCFDAAGLYCCSSRFEGLPMVLQEAISAGLPCVAFACLTGPEELIADGVSGTLVPPGDIQGLAEALIDLMADPARRQAYSRAALQKAAQFGPDRILPQWESLFYGAPLRR</sequence>
<reference evidence="3" key="1">
    <citation type="submission" date="2021-03" db="EMBL/GenBank/DDBJ databases">
        <title>The complete genome sequence of Acetobacter sp. TBRC 12339.</title>
        <authorList>
            <person name="Charoenyingcharoen P."/>
            <person name="Yukphan P."/>
        </authorList>
    </citation>
    <scope>NUCLEOTIDE SEQUENCE</scope>
    <source>
        <strain evidence="3">TBRC 12339</strain>
    </source>
</reference>
<comment type="caution">
    <text evidence="3">The sequence shown here is derived from an EMBL/GenBank/DDBJ whole genome shotgun (WGS) entry which is preliminary data.</text>
</comment>